<comment type="caution">
    <text evidence="2">The sequence shown here is derived from an EMBL/GenBank/DDBJ whole genome shotgun (WGS) entry which is preliminary data.</text>
</comment>
<gene>
    <name evidence="2" type="ORF">F2Q68_00017259</name>
</gene>
<evidence type="ECO:0000313" key="2">
    <source>
        <dbReference type="EMBL" id="KAF2557507.1"/>
    </source>
</evidence>
<dbReference type="EMBL" id="QGKW02001940">
    <property type="protein sequence ID" value="KAF2557507.1"/>
    <property type="molecule type" value="Genomic_DNA"/>
</dbReference>
<proteinExistence type="predicted"/>
<sequence>MAHLKNIVGDWKEKWKLLGDDAKEAYISNDIRKGLKAYWNLPKSVQRSLTFSAAQLTRDEDGNLPIPQTYGQIPHAGRALQIVADSTSDLIPEPTPEEQADLERRADEHRC</sequence>
<evidence type="ECO:0000256" key="1">
    <source>
        <dbReference type="SAM" id="MobiDB-lite"/>
    </source>
</evidence>
<reference evidence="2" key="1">
    <citation type="submission" date="2019-12" db="EMBL/GenBank/DDBJ databases">
        <title>Genome sequencing and annotation of Brassica cretica.</title>
        <authorList>
            <person name="Studholme D.J."/>
            <person name="Sarris P.F."/>
        </authorList>
    </citation>
    <scope>NUCLEOTIDE SEQUENCE</scope>
    <source>
        <strain evidence="2">PFS-001/15</strain>
        <tissue evidence="2">Leaf</tissue>
    </source>
</reference>
<feature type="region of interest" description="Disordered" evidence="1">
    <location>
        <begin position="87"/>
        <end position="111"/>
    </location>
</feature>
<dbReference type="Proteomes" id="UP000712281">
    <property type="component" value="Unassembled WGS sequence"/>
</dbReference>
<dbReference type="AlphaFoldDB" id="A0A8S9HL16"/>
<feature type="compositionally biased region" description="Basic and acidic residues" evidence="1">
    <location>
        <begin position="101"/>
        <end position="111"/>
    </location>
</feature>
<accession>A0A8S9HL16</accession>
<name>A0A8S9HL16_BRACR</name>
<organism evidence="2 3">
    <name type="scientific">Brassica cretica</name>
    <name type="common">Mustard</name>
    <dbReference type="NCBI Taxonomy" id="69181"/>
    <lineage>
        <taxon>Eukaryota</taxon>
        <taxon>Viridiplantae</taxon>
        <taxon>Streptophyta</taxon>
        <taxon>Embryophyta</taxon>
        <taxon>Tracheophyta</taxon>
        <taxon>Spermatophyta</taxon>
        <taxon>Magnoliopsida</taxon>
        <taxon>eudicotyledons</taxon>
        <taxon>Gunneridae</taxon>
        <taxon>Pentapetalae</taxon>
        <taxon>rosids</taxon>
        <taxon>malvids</taxon>
        <taxon>Brassicales</taxon>
        <taxon>Brassicaceae</taxon>
        <taxon>Brassiceae</taxon>
        <taxon>Brassica</taxon>
    </lineage>
</organism>
<protein>
    <submittedName>
        <fullName evidence="2">Uncharacterized protein</fullName>
    </submittedName>
</protein>
<evidence type="ECO:0000313" key="3">
    <source>
        <dbReference type="Proteomes" id="UP000712281"/>
    </source>
</evidence>